<dbReference type="Pfam" id="PF19038">
    <property type="entry name" value="Fuz_longin_3"/>
    <property type="match status" value="1"/>
</dbReference>
<name>A0A2S5B8J0_9BASI</name>
<accession>A0A2S5B8J0</accession>
<dbReference type="GO" id="GO:0032585">
    <property type="term" value="C:multivesicular body membrane"/>
    <property type="evidence" value="ECO:0007669"/>
    <property type="project" value="UniProtKB-SubCell"/>
</dbReference>
<feature type="compositionally biased region" description="Acidic residues" evidence="5">
    <location>
        <begin position="261"/>
        <end position="274"/>
    </location>
</feature>
<evidence type="ECO:0000313" key="9">
    <source>
        <dbReference type="EMBL" id="POY73088.1"/>
    </source>
</evidence>
<feature type="region of interest" description="Disordered" evidence="5">
    <location>
        <begin position="563"/>
        <end position="600"/>
    </location>
</feature>
<feature type="region of interest" description="Disordered" evidence="5">
    <location>
        <begin position="1"/>
        <end position="275"/>
    </location>
</feature>
<dbReference type="InterPro" id="IPR004353">
    <property type="entry name" value="Mon1"/>
</dbReference>
<evidence type="ECO:0000259" key="7">
    <source>
        <dbReference type="Pfam" id="PF19037"/>
    </source>
</evidence>
<evidence type="ECO:0000256" key="4">
    <source>
        <dbReference type="ARBA" id="ARBA00019201"/>
    </source>
</evidence>
<reference evidence="9 10" key="1">
    <citation type="journal article" date="2018" name="Front. Microbiol.">
        <title>Prospects for Fungal Bioremediation of Acidic Radioactive Waste Sites: Characterization and Genome Sequence of Rhodotorula taiwanensis MD1149.</title>
        <authorList>
            <person name="Tkavc R."/>
            <person name="Matrosova V.Y."/>
            <person name="Grichenko O.E."/>
            <person name="Gostincar C."/>
            <person name="Volpe R.P."/>
            <person name="Klimenkova P."/>
            <person name="Gaidamakova E.K."/>
            <person name="Zhou C.E."/>
            <person name="Stewart B.J."/>
            <person name="Lyman M.G."/>
            <person name="Malfatti S.A."/>
            <person name="Rubinfeld B."/>
            <person name="Courtot M."/>
            <person name="Singh J."/>
            <person name="Dalgard C.L."/>
            <person name="Hamilton T."/>
            <person name="Frey K.G."/>
            <person name="Gunde-Cimerman N."/>
            <person name="Dugan L."/>
            <person name="Daly M.J."/>
        </authorList>
    </citation>
    <scope>NUCLEOTIDE SEQUENCE [LARGE SCALE GENOMIC DNA]</scope>
    <source>
        <strain evidence="9 10">MD1149</strain>
    </source>
</reference>
<feature type="compositionally biased region" description="Low complexity" evidence="5">
    <location>
        <begin position="300"/>
        <end position="315"/>
    </location>
</feature>
<dbReference type="OrthoDB" id="272411at2759"/>
<dbReference type="PANTHER" id="PTHR13027:SF7">
    <property type="entry name" value="VACUOLAR FUSION PROTEIN MON1 HOMOLOG"/>
    <property type="match status" value="1"/>
</dbReference>
<feature type="compositionally biased region" description="Low complexity" evidence="5">
    <location>
        <begin position="69"/>
        <end position="99"/>
    </location>
</feature>
<sequence>MPSTRSIRERDEPLPSLLAQWRTPAASRATATRSASYNLALSSSASPQVARATTHALPRPTTSAHTTRRPPAAASSSSPAATATTTTDSGTDSDSSASSLEGLAKRLSTARQAKSDSHRRGSTATAAAAPPGRRPRRQDADANDDDEWEEPEDENNDGFQEDEETATALKRSTEAMAADLDDDRWSAFRTRRNRQSGASSPAPSSTRSQPSRPDSAPRPPVDRAPADFDTGPTSVPSGAHTALDDSARGDDGEEGEHTSNDEDDEDDDDREGEADTSAAYVVSHAEGHPDPRDLLRAQLARPAPSRSTSRPSLRTARTDSLSLGQAASSRPTRRVEEADATLVANDSEEALLYLPRRYFILSTAGKLVYTSDPNEEAATGLVGVMQAIVSIFADEGDKIRYIDAGQTRISFLLKAPLYLVVVSSRGEPEPVLRQHLEYLYLQVLSVVTLAQLQSIFAKRSNFDLRQLIAGTEPFFDSVTSSLQTSFAILLSSISVYRLAPPLRAQLARALDPGKEAIRDLDLLYVLLLAKGRLVTLLRPKKHSIHPTDLHLLLSTIYAPRRRSSSEEKEVDNDAQLGPDSESNATRADQRRPRRVRPSPLMEPGAEAWLPICLPRFNPRGFLHAYVSFLETGSSASRRTGGDADAGAAARFPRDEDAGGDGGDGGGGGGIGLVILSPRRDAFAGVQSAAHAIKQRLLSSPTSSTPSSATPMNPIPGTLAAAAGAGAATAADGGLVHSISMARAHQAYSLGEVAVPGLRHFVYKDRERVQVTMPRWEGEYDIAEHGDEAERARMRLMTLYQRLHYSLHSSSSSSSSSSSGSSNAQTRGNRDAAGSASSSSSSSSPSVQYLRTSREAVLGWVTGDFELYVSTSPLLPHAAVVSCARSVSKWVKQDAARLFLSGKGAGVF</sequence>
<feature type="domain" description="FUZ/MON1/HPS1 second Longin" evidence="7">
    <location>
        <begin position="521"/>
        <end position="630"/>
    </location>
</feature>
<organism evidence="9 10">
    <name type="scientific">Rhodotorula taiwanensis</name>
    <dbReference type="NCBI Taxonomy" id="741276"/>
    <lineage>
        <taxon>Eukaryota</taxon>
        <taxon>Fungi</taxon>
        <taxon>Dikarya</taxon>
        <taxon>Basidiomycota</taxon>
        <taxon>Pucciniomycotina</taxon>
        <taxon>Microbotryomycetes</taxon>
        <taxon>Sporidiobolales</taxon>
        <taxon>Sporidiobolaceae</taxon>
        <taxon>Rhodotorula</taxon>
    </lineage>
</organism>
<dbReference type="STRING" id="741276.A0A2S5B8J0"/>
<evidence type="ECO:0000256" key="3">
    <source>
        <dbReference type="ARBA" id="ARBA00018132"/>
    </source>
</evidence>
<feature type="compositionally biased region" description="Acidic residues" evidence="5">
    <location>
        <begin position="141"/>
        <end position="165"/>
    </location>
</feature>
<dbReference type="GO" id="GO:0000329">
    <property type="term" value="C:fungal-type vacuole membrane"/>
    <property type="evidence" value="ECO:0007669"/>
    <property type="project" value="TreeGrafter"/>
</dbReference>
<proteinExistence type="predicted"/>
<feature type="compositionally biased region" description="Low complexity" evidence="5">
    <location>
        <begin position="22"/>
        <end position="46"/>
    </location>
</feature>
<dbReference type="InterPro" id="IPR043972">
    <property type="entry name" value="FUZ/MON1/HPS1_longin_1"/>
</dbReference>
<feature type="region of interest" description="Disordered" evidence="5">
    <location>
        <begin position="634"/>
        <end position="665"/>
    </location>
</feature>
<feature type="compositionally biased region" description="Polar residues" evidence="5">
    <location>
        <begin position="195"/>
        <end position="207"/>
    </location>
</feature>
<evidence type="ECO:0000313" key="10">
    <source>
        <dbReference type="Proteomes" id="UP000237144"/>
    </source>
</evidence>
<evidence type="ECO:0000256" key="1">
    <source>
        <dbReference type="ARBA" id="ARBA00004380"/>
    </source>
</evidence>
<dbReference type="GO" id="GO:0016192">
    <property type="term" value="P:vesicle-mediated transport"/>
    <property type="evidence" value="ECO:0007669"/>
    <property type="project" value="InterPro"/>
</dbReference>
<dbReference type="InterPro" id="IPR043970">
    <property type="entry name" value="FUZ/MON1/HPS1_longin_3"/>
</dbReference>
<feature type="domain" description="FUZ/MON1/HPS1 third Longin" evidence="8">
    <location>
        <begin position="756"/>
        <end position="893"/>
    </location>
</feature>
<dbReference type="Pfam" id="PF19037">
    <property type="entry name" value="Fuz_longin_2"/>
    <property type="match status" value="1"/>
</dbReference>
<evidence type="ECO:0000259" key="6">
    <source>
        <dbReference type="Pfam" id="PF19036"/>
    </source>
</evidence>
<feature type="compositionally biased region" description="Low complexity" evidence="5">
    <location>
        <begin position="122"/>
        <end position="131"/>
    </location>
</feature>
<dbReference type="GO" id="GO:0006623">
    <property type="term" value="P:protein targeting to vacuole"/>
    <property type="evidence" value="ECO:0007669"/>
    <property type="project" value="InterPro"/>
</dbReference>
<dbReference type="EMBL" id="PJQD01000042">
    <property type="protein sequence ID" value="POY73088.1"/>
    <property type="molecule type" value="Genomic_DNA"/>
</dbReference>
<evidence type="ECO:0000256" key="2">
    <source>
        <dbReference type="ARBA" id="ARBA00004440"/>
    </source>
</evidence>
<dbReference type="PANTHER" id="PTHR13027">
    <property type="entry name" value="SAND PROTEIN-RELATED"/>
    <property type="match status" value="1"/>
</dbReference>
<feature type="region of interest" description="Disordered" evidence="5">
    <location>
        <begin position="300"/>
        <end position="340"/>
    </location>
</feature>
<comment type="subcellular location">
    <subcellularLocation>
        <location evidence="2">Endosome</location>
        <location evidence="2">Multivesicular body membrane</location>
        <topology evidence="2">Peripheral membrane protein</topology>
    </subcellularLocation>
    <subcellularLocation>
        <location evidence="1">Prevacuolar compartment membrane</location>
        <topology evidence="1">Peripheral membrane protein</topology>
    </subcellularLocation>
</comment>
<dbReference type="Pfam" id="PF19036">
    <property type="entry name" value="Fuz_longin_1"/>
    <property type="match status" value="1"/>
</dbReference>
<protein>
    <recommendedName>
        <fullName evidence="3">Vacuolar fusion protein MON1</fullName>
    </recommendedName>
    <alternativeName>
        <fullName evidence="4">Vacuolar fusion protein mon1</fullName>
    </alternativeName>
</protein>
<dbReference type="AlphaFoldDB" id="A0A2S5B8J0"/>
<keyword evidence="10" id="KW-1185">Reference proteome</keyword>
<feature type="compositionally biased region" description="Basic and acidic residues" evidence="5">
    <location>
        <begin position="1"/>
        <end position="13"/>
    </location>
</feature>
<dbReference type="InterPro" id="IPR043971">
    <property type="entry name" value="FUZ/MON1/HPS1_longin_2"/>
</dbReference>
<dbReference type="PRINTS" id="PR01546">
    <property type="entry name" value="YEAST73DUF"/>
</dbReference>
<feature type="compositionally biased region" description="Basic and acidic residues" evidence="5">
    <location>
        <begin position="242"/>
        <end position="260"/>
    </location>
</feature>
<dbReference type="Proteomes" id="UP000237144">
    <property type="component" value="Unassembled WGS sequence"/>
</dbReference>
<evidence type="ECO:0000256" key="5">
    <source>
        <dbReference type="SAM" id="MobiDB-lite"/>
    </source>
</evidence>
<evidence type="ECO:0000259" key="8">
    <source>
        <dbReference type="Pfam" id="PF19038"/>
    </source>
</evidence>
<feature type="compositionally biased region" description="Low complexity" evidence="5">
    <location>
        <begin position="808"/>
        <end position="821"/>
    </location>
</feature>
<feature type="domain" description="FUZ/MON1/HPS1 first Longin" evidence="6">
    <location>
        <begin position="357"/>
        <end position="477"/>
    </location>
</feature>
<feature type="region of interest" description="Disordered" evidence="5">
    <location>
        <begin position="807"/>
        <end position="845"/>
    </location>
</feature>
<dbReference type="GO" id="GO:0035658">
    <property type="term" value="C:Mon1-Ccz1 complex"/>
    <property type="evidence" value="ECO:0007669"/>
    <property type="project" value="TreeGrafter"/>
</dbReference>
<feature type="compositionally biased region" description="Low complexity" evidence="5">
    <location>
        <begin position="831"/>
        <end position="845"/>
    </location>
</feature>
<gene>
    <name evidence="9" type="ORF">BMF94_3926</name>
</gene>
<comment type="caution">
    <text evidence="9">The sequence shown here is derived from an EMBL/GenBank/DDBJ whole genome shotgun (WGS) entry which is preliminary data.</text>
</comment>
<feature type="compositionally biased region" description="Polar residues" evidence="5">
    <location>
        <begin position="319"/>
        <end position="330"/>
    </location>
</feature>